<dbReference type="EMBL" id="NHSJ01000033">
    <property type="protein sequence ID" value="PPQ32927.1"/>
    <property type="molecule type" value="Genomic_DNA"/>
</dbReference>
<name>A0A2S6NEA4_9HYPH</name>
<dbReference type="SFLD" id="SFLDF00027">
    <property type="entry name" value="p-type_atpase"/>
    <property type="match status" value="1"/>
</dbReference>
<dbReference type="InterPro" id="IPR023298">
    <property type="entry name" value="ATPase_P-typ_TM_dom_sf"/>
</dbReference>
<dbReference type="GO" id="GO:0046872">
    <property type="term" value="F:metal ion binding"/>
    <property type="evidence" value="ECO:0007669"/>
    <property type="project" value="UniProtKB-KW"/>
</dbReference>
<evidence type="ECO:0000256" key="5">
    <source>
        <dbReference type="ARBA" id="ARBA00022967"/>
    </source>
</evidence>
<dbReference type="PANTHER" id="PTHR48085:SF5">
    <property type="entry name" value="CADMIUM_ZINC-TRANSPORTING ATPASE HMA4-RELATED"/>
    <property type="match status" value="1"/>
</dbReference>
<evidence type="ECO:0000259" key="11">
    <source>
        <dbReference type="Pfam" id="PF00122"/>
    </source>
</evidence>
<gene>
    <name evidence="12" type="ORF">CCR94_03420</name>
</gene>
<dbReference type="OrthoDB" id="391538at2"/>
<dbReference type="NCBIfam" id="TIGR01494">
    <property type="entry name" value="ATPase_P-type"/>
    <property type="match status" value="1"/>
</dbReference>
<dbReference type="FunFam" id="2.70.150.10:FF:000002">
    <property type="entry name" value="Copper-transporting ATPase 1, putative"/>
    <property type="match status" value="1"/>
</dbReference>
<comment type="caution">
    <text evidence="12">The sequence shown here is derived from an EMBL/GenBank/DDBJ whole genome shotgun (WGS) entry which is preliminary data.</text>
</comment>
<comment type="catalytic activity">
    <reaction evidence="9">
        <text>Zn(2+)(in) + ATP + H2O = Zn(2+)(out) + ADP + phosphate + H(+)</text>
        <dbReference type="Rhea" id="RHEA:20621"/>
        <dbReference type="ChEBI" id="CHEBI:15377"/>
        <dbReference type="ChEBI" id="CHEBI:15378"/>
        <dbReference type="ChEBI" id="CHEBI:29105"/>
        <dbReference type="ChEBI" id="CHEBI:30616"/>
        <dbReference type="ChEBI" id="CHEBI:43474"/>
        <dbReference type="ChEBI" id="CHEBI:456216"/>
        <dbReference type="EC" id="7.2.2.12"/>
    </reaction>
</comment>
<feature type="domain" description="P-type ATPase A" evidence="11">
    <location>
        <begin position="166"/>
        <end position="266"/>
    </location>
</feature>
<evidence type="ECO:0000256" key="4">
    <source>
        <dbReference type="ARBA" id="ARBA00022723"/>
    </source>
</evidence>
<dbReference type="GO" id="GO:0005886">
    <property type="term" value="C:plasma membrane"/>
    <property type="evidence" value="ECO:0007669"/>
    <property type="project" value="UniProtKB-SubCell"/>
</dbReference>
<dbReference type="SFLD" id="SFLDG00002">
    <property type="entry name" value="C1.7:_P-type_atpase_like"/>
    <property type="match status" value="1"/>
</dbReference>
<dbReference type="NCBIfam" id="TIGR01525">
    <property type="entry name" value="ATPase-IB_hvy"/>
    <property type="match status" value="1"/>
</dbReference>
<evidence type="ECO:0000313" key="13">
    <source>
        <dbReference type="Proteomes" id="UP000239089"/>
    </source>
</evidence>
<protein>
    <recommendedName>
        <fullName evidence="8">P-type Zn(2+) transporter</fullName>
        <ecNumber evidence="8">7.2.2.12</ecNumber>
    </recommendedName>
</protein>
<evidence type="ECO:0000256" key="10">
    <source>
        <dbReference type="RuleBase" id="RU362081"/>
    </source>
</evidence>
<dbReference type="PROSITE" id="PS01229">
    <property type="entry name" value="COF_2"/>
    <property type="match status" value="1"/>
</dbReference>
<dbReference type="SUPFAM" id="SSF81653">
    <property type="entry name" value="Calcium ATPase, transduction domain A"/>
    <property type="match status" value="1"/>
</dbReference>
<evidence type="ECO:0000256" key="2">
    <source>
        <dbReference type="ARBA" id="ARBA00006024"/>
    </source>
</evidence>
<dbReference type="PRINTS" id="PR00119">
    <property type="entry name" value="CATATPASE"/>
</dbReference>
<accession>A0A2S6NEA4</accession>
<dbReference type="InterPro" id="IPR036412">
    <property type="entry name" value="HAD-like_sf"/>
</dbReference>
<dbReference type="SUPFAM" id="SSF81665">
    <property type="entry name" value="Calcium ATPase, transmembrane domain M"/>
    <property type="match status" value="1"/>
</dbReference>
<dbReference type="InterPro" id="IPR001757">
    <property type="entry name" value="P_typ_ATPase"/>
</dbReference>
<keyword evidence="13" id="KW-1185">Reference proteome</keyword>
<evidence type="ECO:0000313" key="12">
    <source>
        <dbReference type="EMBL" id="PPQ32927.1"/>
    </source>
</evidence>
<dbReference type="PROSITE" id="PS00154">
    <property type="entry name" value="ATPASE_E1_E2"/>
    <property type="match status" value="1"/>
</dbReference>
<feature type="transmembrane region" description="Helical" evidence="10">
    <location>
        <begin position="307"/>
        <end position="329"/>
    </location>
</feature>
<feature type="transmembrane region" description="Helical" evidence="10">
    <location>
        <begin position="282"/>
        <end position="301"/>
    </location>
</feature>
<evidence type="ECO:0000256" key="6">
    <source>
        <dbReference type="ARBA" id="ARBA00022989"/>
    </source>
</evidence>
<dbReference type="GO" id="GO:0016887">
    <property type="term" value="F:ATP hydrolysis activity"/>
    <property type="evidence" value="ECO:0007669"/>
    <property type="project" value="InterPro"/>
</dbReference>
<evidence type="ECO:0000256" key="7">
    <source>
        <dbReference type="ARBA" id="ARBA00023136"/>
    </source>
</evidence>
<dbReference type="InterPro" id="IPR018303">
    <property type="entry name" value="ATPase_P-typ_P_site"/>
</dbReference>
<dbReference type="Gene3D" id="3.40.1110.10">
    <property type="entry name" value="Calcium-transporting ATPase, cytoplasmic domain N"/>
    <property type="match status" value="1"/>
</dbReference>
<dbReference type="InterPro" id="IPR008250">
    <property type="entry name" value="ATPase_P-typ_transduc_dom_A_sf"/>
</dbReference>
<dbReference type="NCBIfam" id="TIGR01512">
    <property type="entry name" value="ATPase-IB2_Cd"/>
    <property type="match status" value="1"/>
</dbReference>
<dbReference type="InterPro" id="IPR027256">
    <property type="entry name" value="P-typ_ATPase_IB"/>
</dbReference>
<dbReference type="Gene3D" id="3.40.50.1000">
    <property type="entry name" value="HAD superfamily/HAD-like"/>
    <property type="match status" value="1"/>
</dbReference>
<reference evidence="12 13" key="1">
    <citation type="journal article" date="2018" name="Arch. Microbiol.">
        <title>New insights into the metabolic potential of the phototrophic purple bacterium Rhodopila globiformis DSM 161(T) from its draft genome sequence and evidence for a vanadium-dependent nitrogenase.</title>
        <authorList>
            <person name="Imhoff J.F."/>
            <person name="Rahn T."/>
            <person name="Kunzel S."/>
            <person name="Neulinger S.C."/>
        </authorList>
    </citation>
    <scope>NUCLEOTIDE SEQUENCE [LARGE SCALE GENOMIC DNA]</scope>
    <source>
        <strain evidence="12 13">DSM 16996</strain>
    </source>
</reference>
<dbReference type="InterPro" id="IPR051014">
    <property type="entry name" value="Cation_Transport_ATPase_IB"/>
</dbReference>
<dbReference type="InterPro" id="IPR023299">
    <property type="entry name" value="ATPase_P-typ_cyto_dom_N"/>
</dbReference>
<keyword evidence="3 10" id="KW-0812">Transmembrane</keyword>
<keyword evidence="5" id="KW-1278">Translocase</keyword>
<dbReference type="Gene3D" id="2.70.150.10">
    <property type="entry name" value="Calcium-transporting ATPase, cytoplasmic transduction domain A"/>
    <property type="match status" value="1"/>
</dbReference>
<dbReference type="PANTHER" id="PTHR48085">
    <property type="entry name" value="CADMIUM/ZINC-TRANSPORTING ATPASE HMA2-RELATED"/>
    <property type="match status" value="1"/>
</dbReference>
<dbReference type="Pfam" id="PF00122">
    <property type="entry name" value="E1-E2_ATPase"/>
    <property type="match status" value="1"/>
</dbReference>
<keyword evidence="10" id="KW-0547">Nucleotide-binding</keyword>
<dbReference type="InterPro" id="IPR044492">
    <property type="entry name" value="P_typ_ATPase_HD_dom"/>
</dbReference>
<evidence type="ECO:0000256" key="3">
    <source>
        <dbReference type="ARBA" id="ARBA00022692"/>
    </source>
</evidence>
<dbReference type="InterPro" id="IPR059000">
    <property type="entry name" value="ATPase_P-type_domA"/>
</dbReference>
<feature type="transmembrane region" description="Helical" evidence="10">
    <location>
        <begin position="121"/>
        <end position="148"/>
    </location>
</feature>
<dbReference type="Proteomes" id="UP000239089">
    <property type="component" value="Unassembled WGS sequence"/>
</dbReference>
<keyword evidence="6 10" id="KW-1133">Transmembrane helix</keyword>
<keyword evidence="10" id="KW-1003">Cell membrane</keyword>
<dbReference type="SUPFAM" id="SSF56784">
    <property type="entry name" value="HAD-like"/>
    <property type="match status" value="1"/>
</dbReference>
<dbReference type="GO" id="GO:0005524">
    <property type="term" value="F:ATP binding"/>
    <property type="evidence" value="ECO:0007669"/>
    <property type="project" value="UniProtKB-UniRule"/>
</dbReference>
<feature type="transmembrane region" description="Helical" evidence="10">
    <location>
        <begin position="606"/>
        <end position="627"/>
    </location>
</feature>
<dbReference type="SFLD" id="SFLDS00003">
    <property type="entry name" value="Haloacid_Dehalogenase"/>
    <property type="match status" value="1"/>
</dbReference>
<keyword evidence="10" id="KW-0067">ATP-binding</keyword>
<dbReference type="EC" id="7.2.2.12" evidence="8"/>
<dbReference type="InterPro" id="IPR023214">
    <property type="entry name" value="HAD_sf"/>
</dbReference>
<dbReference type="Pfam" id="PF00702">
    <property type="entry name" value="Hydrolase"/>
    <property type="match status" value="1"/>
</dbReference>
<organism evidence="12 13">
    <name type="scientific">Rhodoblastus sphagnicola</name>
    <dbReference type="NCBI Taxonomy" id="333368"/>
    <lineage>
        <taxon>Bacteria</taxon>
        <taxon>Pseudomonadati</taxon>
        <taxon>Pseudomonadota</taxon>
        <taxon>Alphaproteobacteria</taxon>
        <taxon>Hyphomicrobiales</taxon>
        <taxon>Rhodoblastaceae</taxon>
        <taxon>Rhodoblastus</taxon>
    </lineage>
</organism>
<comment type="subcellular location">
    <subcellularLocation>
        <location evidence="10">Cell membrane</location>
    </subcellularLocation>
    <subcellularLocation>
        <location evidence="1">Membrane</location>
    </subcellularLocation>
</comment>
<evidence type="ECO:0000256" key="8">
    <source>
        <dbReference type="ARBA" id="ARBA00039097"/>
    </source>
</evidence>
<dbReference type="GO" id="GO:0016463">
    <property type="term" value="F:P-type zinc transporter activity"/>
    <property type="evidence" value="ECO:0007669"/>
    <property type="project" value="UniProtKB-EC"/>
</dbReference>
<dbReference type="RefSeq" id="WP_104506475.1">
    <property type="nucleotide sequence ID" value="NZ_JACIGC010000018.1"/>
</dbReference>
<feature type="transmembrane region" description="Helical" evidence="10">
    <location>
        <begin position="81"/>
        <end position="101"/>
    </location>
</feature>
<keyword evidence="4 10" id="KW-0479">Metal-binding</keyword>
<sequence length="675" mass="72609">MLDHDQKPLTDAQSQRDRHADDHHHDHDHDDHDHDHHDHDHDHNHAVSLAEVLRIGFVALCALAIQLDLPDNTVLSIDSQLYLAFSWYGWIGLYIGVQPLFRAAYEGLKQRRMTMELSMAIALLAAAYTGYFFVALFITFFVLIAEMLEGMTFERGRRALRELMDLLPNDVTVRRNGATFVMPISALHIGDIVVVAPGARIPVDGPVTAGNSFVDESRITGESMPVEKVAGAHAYAGTVNQSGALDIQTERFGRATSFGKIIEAVEQAEKTRAPIQRVADRLASYIVYYALGFTALAYWMTNGDVNTTISTIVVAGACGVAAGTPLAILGGMGRCAKLGAVVKGGVHLETLGRIDTVLLDKTGTLTYGVPDVVGVHAMPGVGEKALLQAAAAAELCSEHPLGRMIVSHARALGVQPEEPAHYAYLPGKGVKAQDSRGLLFVGSRVFLEESGLSLVGVPDAIANASVIVARETVILGGIVVEDRVRPEAQEAVAALKALKLKTVLLTGDVRAVAERLGRQLGVDEIEAELLPEQKLARVKALRAEKKTVAMVGDGVNDAPALVAASVGVAMGSGSEVAREKADVMLVSDNLNQFVEILRVARRTRNIIWFNFVGTILVDVIGLLLALFGMISPMWAAIIHTSSELTFILNSARLLPSPVFWKKLEAYLPAPAAARA</sequence>
<evidence type="ECO:0000256" key="1">
    <source>
        <dbReference type="ARBA" id="ARBA00004370"/>
    </source>
</evidence>
<keyword evidence="7 10" id="KW-0472">Membrane</keyword>
<dbReference type="AlphaFoldDB" id="A0A2S6NEA4"/>
<dbReference type="PRINTS" id="PR00941">
    <property type="entry name" value="CDATPASE"/>
</dbReference>
<evidence type="ECO:0000256" key="9">
    <source>
        <dbReference type="ARBA" id="ARBA00047308"/>
    </source>
</evidence>
<proteinExistence type="inferred from homology"/>
<comment type="similarity">
    <text evidence="2 10">Belongs to the cation transport ATPase (P-type) (TC 3.A.3) family. Type IB subfamily.</text>
</comment>